<dbReference type="EMBL" id="SMKZ01000033">
    <property type="protein sequence ID" value="TDE03120.1"/>
    <property type="molecule type" value="Genomic_DNA"/>
</dbReference>
<feature type="transmembrane region" description="Helical" evidence="1">
    <location>
        <begin position="61"/>
        <end position="79"/>
    </location>
</feature>
<gene>
    <name evidence="3" type="ORF">E1269_20915</name>
</gene>
<accession>A0A4R5CUL6</accession>
<evidence type="ECO:0000313" key="3">
    <source>
        <dbReference type="EMBL" id="TDE03120.1"/>
    </source>
</evidence>
<protein>
    <submittedName>
        <fullName evidence="3">Tripartite tricarboxylate transporter TctB family protein</fullName>
    </submittedName>
</protein>
<comment type="caution">
    <text evidence="3">The sequence shown here is derived from an EMBL/GenBank/DDBJ whole genome shotgun (WGS) entry which is preliminary data.</text>
</comment>
<evidence type="ECO:0000259" key="2">
    <source>
        <dbReference type="Pfam" id="PF07331"/>
    </source>
</evidence>
<name>A0A4R5CUL6_9ACTN</name>
<dbReference type="InParanoid" id="A0A4R5CUL6"/>
<feature type="transmembrane region" description="Helical" evidence="1">
    <location>
        <begin position="100"/>
        <end position="128"/>
    </location>
</feature>
<dbReference type="InterPro" id="IPR009936">
    <property type="entry name" value="DUF1468"/>
</dbReference>
<dbReference type="Proteomes" id="UP000294739">
    <property type="component" value="Unassembled WGS sequence"/>
</dbReference>
<keyword evidence="1" id="KW-0472">Membrane</keyword>
<dbReference type="AlphaFoldDB" id="A0A4R5CUL6"/>
<dbReference type="Pfam" id="PF07331">
    <property type="entry name" value="TctB"/>
    <property type="match status" value="1"/>
</dbReference>
<proteinExistence type="predicted"/>
<keyword evidence="4" id="KW-1185">Reference proteome</keyword>
<feature type="domain" description="DUF1468" evidence="2">
    <location>
        <begin position="29"/>
        <end position="167"/>
    </location>
</feature>
<keyword evidence="1" id="KW-0812">Transmembrane</keyword>
<feature type="transmembrane region" description="Helical" evidence="1">
    <location>
        <begin position="140"/>
        <end position="158"/>
    </location>
</feature>
<dbReference type="OrthoDB" id="5119225at2"/>
<organism evidence="3 4">
    <name type="scientific">Jiangella asiatica</name>
    <dbReference type="NCBI Taxonomy" id="2530372"/>
    <lineage>
        <taxon>Bacteria</taxon>
        <taxon>Bacillati</taxon>
        <taxon>Actinomycetota</taxon>
        <taxon>Actinomycetes</taxon>
        <taxon>Jiangellales</taxon>
        <taxon>Jiangellaceae</taxon>
        <taxon>Jiangella</taxon>
    </lineage>
</organism>
<dbReference type="RefSeq" id="WP_131898132.1">
    <property type="nucleotide sequence ID" value="NZ_SMKZ01000033.1"/>
</dbReference>
<reference evidence="3 4" key="1">
    <citation type="submission" date="2019-03" db="EMBL/GenBank/DDBJ databases">
        <title>Draft genome sequences of novel Actinobacteria.</title>
        <authorList>
            <person name="Sahin N."/>
            <person name="Ay H."/>
            <person name="Saygin H."/>
        </authorList>
    </citation>
    <scope>NUCLEOTIDE SEQUENCE [LARGE SCALE GENOMIC DNA]</scope>
    <source>
        <strain evidence="3 4">5K138</strain>
    </source>
</reference>
<sequence>MTEQETTTLAADEDAPVAVGRPVRHARRVMAVLMILLGLYLVREGQDVGYSTENEPGPGLFPVWVGALLAVLSLGWLIAELRRPADAAPPRLDPHGPPRVLALLGAMALLAATFEPLGYNLSVLLFFLLLSFTIGGRDHAVVKVVVAVVLSFGVYLAFEYGLGITLPGSIIPFLYSWGL</sequence>
<evidence type="ECO:0000313" key="4">
    <source>
        <dbReference type="Proteomes" id="UP000294739"/>
    </source>
</evidence>
<keyword evidence="1" id="KW-1133">Transmembrane helix</keyword>
<evidence type="ECO:0000256" key="1">
    <source>
        <dbReference type="SAM" id="Phobius"/>
    </source>
</evidence>